<keyword evidence="1" id="KW-0472">Membrane</keyword>
<sequence length="195" mass="23292">MYLDSSFFVHYDKRLLISNQKVHFIYQIKQGVNLQDYCTLAYRNLYFVDYQQANSINQSQRIIKFRFGSKIFIIFNLMYGMISIQLNSILPVFFILSQYRRQMIFSLICRSANFLSQWNFLSYTALADILSLPHAISSLLLNIYPLWINYLHQLQQYRCHKDCYSICLSVEQIIKEQQNPQIRRESVQIKANARL</sequence>
<organism evidence="2 3">
    <name type="scientific">Halteria grandinella</name>
    <dbReference type="NCBI Taxonomy" id="5974"/>
    <lineage>
        <taxon>Eukaryota</taxon>
        <taxon>Sar</taxon>
        <taxon>Alveolata</taxon>
        <taxon>Ciliophora</taxon>
        <taxon>Intramacronucleata</taxon>
        <taxon>Spirotrichea</taxon>
        <taxon>Stichotrichia</taxon>
        <taxon>Sporadotrichida</taxon>
        <taxon>Halteriidae</taxon>
        <taxon>Halteria</taxon>
    </lineage>
</organism>
<evidence type="ECO:0000313" key="3">
    <source>
        <dbReference type="Proteomes" id="UP000785679"/>
    </source>
</evidence>
<evidence type="ECO:0000256" key="1">
    <source>
        <dbReference type="SAM" id="Phobius"/>
    </source>
</evidence>
<feature type="transmembrane region" description="Helical" evidence="1">
    <location>
        <begin position="120"/>
        <end position="144"/>
    </location>
</feature>
<dbReference type="EMBL" id="RRYP01012474">
    <property type="protein sequence ID" value="TNV77082.1"/>
    <property type="molecule type" value="Genomic_DNA"/>
</dbReference>
<protein>
    <recommendedName>
        <fullName evidence="4">Transmembrane protein</fullName>
    </recommendedName>
</protein>
<evidence type="ECO:0008006" key="4">
    <source>
        <dbReference type="Google" id="ProtNLM"/>
    </source>
</evidence>
<keyword evidence="3" id="KW-1185">Reference proteome</keyword>
<reference evidence="2" key="1">
    <citation type="submission" date="2019-06" db="EMBL/GenBank/DDBJ databases">
        <authorList>
            <person name="Zheng W."/>
        </authorList>
    </citation>
    <scope>NUCLEOTIDE SEQUENCE</scope>
    <source>
        <strain evidence="2">QDHG01</strain>
    </source>
</reference>
<dbReference type="Proteomes" id="UP000785679">
    <property type="component" value="Unassembled WGS sequence"/>
</dbReference>
<feature type="transmembrane region" description="Helical" evidence="1">
    <location>
        <begin position="71"/>
        <end position="96"/>
    </location>
</feature>
<evidence type="ECO:0000313" key="2">
    <source>
        <dbReference type="EMBL" id="TNV77082.1"/>
    </source>
</evidence>
<accession>A0A8J8NKZ1</accession>
<comment type="caution">
    <text evidence="2">The sequence shown here is derived from an EMBL/GenBank/DDBJ whole genome shotgun (WGS) entry which is preliminary data.</text>
</comment>
<gene>
    <name evidence="2" type="ORF">FGO68_gene14472</name>
</gene>
<dbReference type="AlphaFoldDB" id="A0A8J8NKZ1"/>
<proteinExistence type="predicted"/>
<keyword evidence="1" id="KW-1133">Transmembrane helix</keyword>
<keyword evidence="1" id="KW-0812">Transmembrane</keyword>
<name>A0A8J8NKZ1_HALGN</name>